<keyword evidence="2" id="KW-1185">Reference proteome</keyword>
<protein>
    <submittedName>
        <fullName evidence="1">Uncharacterized protein</fullName>
    </submittedName>
</protein>
<dbReference type="OrthoDB" id="2084575at2"/>
<dbReference type="AlphaFoldDB" id="A0A2K2FBE4"/>
<organism evidence="1 2">
    <name type="scientific">Clostridium thermosuccinogenes</name>
    <dbReference type="NCBI Taxonomy" id="84032"/>
    <lineage>
        <taxon>Bacteria</taxon>
        <taxon>Bacillati</taxon>
        <taxon>Bacillota</taxon>
        <taxon>Clostridia</taxon>
        <taxon>Eubacteriales</taxon>
        <taxon>Clostridiaceae</taxon>
        <taxon>Clostridium</taxon>
    </lineage>
</organism>
<evidence type="ECO:0000313" key="1">
    <source>
        <dbReference type="EMBL" id="PNT96078.1"/>
    </source>
</evidence>
<comment type="caution">
    <text evidence="1">The sequence shown here is derived from an EMBL/GenBank/DDBJ whole genome shotgun (WGS) entry which is preliminary data.</text>
</comment>
<proteinExistence type="predicted"/>
<dbReference type="KEGG" id="cthd:CDO33_17580"/>
<evidence type="ECO:0000313" key="2">
    <source>
        <dbReference type="Proteomes" id="UP000236151"/>
    </source>
</evidence>
<accession>A0A2K2FBE4</accession>
<reference evidence="1 2" key="1">
    <citation type="submission" date="2017-06" db="EMBL/GenBank/DDBJ databases">
        <title>Investigating the central metabolism of Clostridium thermosuccinogenes.</title>
        <authorList>
            <person name="Koendjbiharie J.G."/>
            <person name="van Kranenburg R."/>
        </authorList>
    </citation>
    <scope>NUCLEOTIDE SEQUENCE [LARGE SCALE GENOMIC DNA]</scope>
    <source>
        <strain evidence="1 2">DSM 5806</strain>
    </source>
</reference>
<gene>
    <name evidence="1" type="ORF">CDQ84_15910</name>
</gene>
<dbReference type="Proteomes" id="UP000236151">
    <property type="component" value="Unassembled WGS sequence"/>
</dbReference>
<sequence>MTRKNGRKEPCMDVYFRDDYIEINPYTGDEMGVINPYTGEMISSRKMRRRIKYCNPYGYETKGFEPYE</sequence>
<dbReference type="EMBL" id="NIOJ01000054">
    <property type="protein sequence ID" value="PNT96078.1"/>
    <property type="molecule type" value="Genomic_DNA"/>
</dbReference>
<dbReference type="RefSeq" id="WP_103082727.1">
    <property type="nucleotide sequence ID" value="NZ_CP021850.1"/>
</dbReference>
<name>A0A2K2FBE4_9CLOT</name>